<dbReference type="InterPro" id="IPR012171">
    <property type="entry name" value="Fatty_acid_desaturase"/>
</dbReference>
<sequence>MGGEEGTRSSGTTRRKMLQLPSVPSIMITESIAWFTIFYFGNGRIPTDIMAFVLSTSQAQVASPNWWNHRHFQHHAKINIFQNDQDVNMLHVFSLGKWLSIEYNEKLKCLPYNHQQEYFFLIGPPLLIPMYFQYQIIMTMIIAKTGGLGLGHHLRSFCGILGAIFFLNFIRFLESHWFVWVTQMNHIVIEIDWAPATLGGIQSYRIWKPSPLTNI</sequence>
<dbReference type="VEuPathDB" id="HostDB:GeneID_118649000"/>
<dbReference type="PANTHER" id="PTHR19353:SF12">
    <property type="entry name" value="ACYL-COA 6-DESATURASE"/>
    <property type="match status" value="1"/>
</dbReference>
<keyword evidence="8" id="KW-1185">Reference proteome</keyword>
<keyword evidence="5 6" id="KW-0472">Membrane</keyword>
<evidence type="ECO:0000256" key="4">
    <source>
        <dbReference type="ARBA" id="ARBA00023002"/>
    </source>
</evidence>
<reference evidence="7 8" key="1">
    <citation type="journal article" date="2020" name="Nature">
        <title>Six reference-quality genomes reveal evolution of bat adaptations.</title>
        <authorList>
            <person name="Jebb D."/>
            <person name="Huang Z."/>
            <person name="Pippel M."/>
            <person name="Hughes G.M."/>
            <person name="Lavrichenko K."/>
            <person name="Devanna P."/>
            <person name="Winkler S."/>
            <person name="Jermiin L.S."/>
            <person name="Skirmuntt E.C."/>
            <person name="Katzourakis A."/>
            <person name="Burkitt-Gray L."/>
            <person name="Ray D.A."/>
            <person name="Sullivan K.A.M."/>
            <person name="Roscito J.G."/>
            <person name="Kirilenko B.M."/>
            <person name="Davalos L.M."/>
            <person name="Corthals A.P."/>
            <person name="Power M.L."/>
            <person name="Jones G."/>
            <person name="Ransome R.D."/>
            <person name="Dechmann D.K.N."/>
            <person name="Locatelli A.G."/>
            <person name="Puechmaille S.J."/>
            <person name="Fedrigo O."/>
            <person name="Jarvis E.D."/>
            <person name="Hiller M."/>
            <person name="Vernes S.C."/>
            <person name="Myers E.W."/>
            <person name="Teeling E.C."/>
        </authorList>
    </citation>
    <scope>NUCLEOTIDE SEQUENCE [LARGE SCALE GENOMIC DNA]</scope>
    <source>
        <strain evidence="7">MMyoMyo1</strain>
        <tissue evidence="7">Flight muscle</tissue>
    </source>
</reference>
<feature type="transmembrane region" description="Helical" evidence="6">
    <location>
        <begin position="154"/>
        <end position="173"/>
    </location>
</feature>
<dbReference type="EMBL" id="JABWUV010000011">
    <property type="protein sequence ID" value="KAF6319430.1"/>
    <property type="molecule type" value="Genomic_DNA"/>
</dbReference>
<dbReference type="GO" id="GO:0006629">
    <property type="term" value="P:lipid metabolic process"/>
    <property type="evidence" value="ECO:0007669"/>
    <property type="project" value="TreeGrafter"/>
</dbReference>
<proteinExistence type="predicted"/>
<evidence type="ECO:0000256" key="5">
    <source>
        <dbReference type="ARBA" id="ARBA00023136"/>
    </source>
</evidence>
<organism evidence="7 8">
    <name type="scientific">Myotis myotis</name>
    <name type="common">Greater mouse-eared bat</name>
    <name type="synonym">Vespertilio myotis</name>
    <dbReference type="NCBI Taxonomy" id="51298"/>
    <lineage>
        <taxon>Eukaryota</taxon>
        <taxon>Metazoa</taxon>
        <taxon>Chordata</taxon>
        <taxon>Craniata</taxon>
        <taxon>Vertebrata</taxon>
        <taxon>Euteleostomi</taxon>
        <taxon>Mammalia</taxon>
        <taxon>Eutheria</taxon>
        <taxon>Laurasiatheria</taxon>
        <taxon>Chiroptera</taxon>
        <taxon>Yangochiroptera</taxon>
        <taxon>Vespertilionidae</taxon>
        <taxon>Myotis</taxon>
    </lineage>
</organism>
<dbReference type="PANTHER" id="PTHR19353">
    <property type="entry name" value="FATTY ACID DESATURASE 2"/>
    <property type="match status" value="1"/>
</dbReference>
<evidence type="ECO:0000313" key="7">
    <source>
        <dbReference type="EMBL" id="KAF6319430.1"/>
    </source>
</evidence>
<evidence type="ECO:0000256" key="1">
    <source>
        <dbReference type="ARBA" id="ARBA00004141"/>
    </source>
</evidence>
<evidence type="ECO:0000256" key="6">
    <source>
        <dbReference type="SAM" id="Phobius"/>
    </source>
</evidence>
<evidence type="ECO:0000313" key="8">
    <source>
        <dbReference type="Proteomes" id="UP000527355"/>
    </source>
</evidence>
<name>A0A7J7V2P8_MYOMY</name>
<dbReference type="GO" id="GO:0016717">
    <property type="term" value="F:oxidoreductase activity, acting on paired donors, with oxidation of a pair of donors resulting in the reduction of molecular oxygen to two molecules of water"/>
    <property type="evidence" value="ECO:0007669"/>
    <property type="project" value="TreeGrafter"/>
</dbReference>
<keyword evidence="2 6" id="KW-0812">Transmembrane</keyword>
<comment type="subcellular location">
    <subcellularLocation>
        <location evidence="1">Membrane</location>
        <topology evidence="1">Multi-pass membrane protein</topology>
    </subcellularLocation>
</comment>
<feature type="transmembrane region" description="Helical" evidence="6">
    <location>
        <begin position="118"/>
        <end position="142"/>
    </location>
</feature>
<evidence type="ECO:0000256" key="2">
    <source>
        <dbReference type="ARBA" id="ARBA00022692"/>
    </source>
</evidence>
<evidence type="ECO:0000256" key="3">
    <source>
        <dbReference type="ARBA" id="ARBA00022989"/>
    </source>
</evidence>
<feature type="transmembrane region" description="Helical" evidence="6">
    <location>
        <begin position="20"/>
        <end position="40"/>
    </location>
</feature>
<comment type="caution">
    <text evidence="7">The sequence shown here is derived from an EMBL/GenBank/DDBJ whole genome shotgun (WGS) entry which is preliminary data.</text>
</comment>
<evidence type="ECO:0008006" key="9">
    <source>
        <dbReference type="Google" id="ProtNLM"/>
    </source>
</evidence>
<keyword evidence="3 6" id="KW-1133">Transmembrane helix</keyword>
<dbReference type="Proteomes" id="UP000527355">
    <property type="component" value="Unassembled WGS sequence"/>
</dbReference>
<accession>A0A7J7V2P8</accession>
<keyword evidence="4" id="KW-0560">Oxidoreductase</keyword>
<gene>
    <name evidence="7" type="ORF">mMyoMyo1_004754</name>
</gene>
<dbReference type="GO" id="GO:0016020">
    <property type="term" value="C:membrane"/>
    <property type="evidence" value="ECO:0007669"/>
    <property type="project" value="UniProtKB-SubCell"/>
</dbReference>
<protein>
    <recommendedName>
        <fullName evidence="9">Fatty acid desaturase domain-containing protein</fullName>
    </recommendedName>
</protein>
<dbReference type="AlphaFoldDB" id="A0A7J7V2P8"/>